<dbReference type="CDD" id="cd12935">
    <property type="entry name" value="LEM_like"/>
    <property type="match status" value="1"/>
</dbReference>
<dbReference type="AlphaFoldDB" id="A0A226DGI2"/>
<name>A0A226DGI2_FOLCA</name>
<dbReference type="InterPro" id="IPR011015">
    <property type="entry name" value="LEM/LEM-like_dom_sf"/>
</dbReference>
<dbReference type="PANTHER" id="PTHR12019">
    <property type="entry name" value="LAMINA-ASSOCIATED POLYPEPTIDE THYMOPOIETIN"/>
    <property type="match status" value="1"/>
</dbReference>
<feature type="domain" description="LEM" evidence="3">
    <location>
        <begin position="88"/>
        <end position="134"/>
    </location>
</feature>
<keyword evidence="5" id="KW-1185">Reference proteome</keyword>
<evidence type="ECO:0000313" key="5">
    <source>
        <dbReference type="Proteomes" id="UP000198287"/>
    </source>
</evidence>
<dbReference type="STRING" id="158441.A0A226DGI2"/>
<protein>
    <recommendedName>
        <fullName evidence="3">LEM domain-containing protein</fullName>
    </recommendedName>
</protein>
<proteinExistence type="predicted"/>
<evidence type="ECO:0000259" key="3">
    <source>
        <dbReference type="PROSITE" id="PS50954"/>
    </source>
</evidence>
<feature type="region of interest" description="Disordered" evidence="1">
    <location>
        <begin position="52"/>
        <end position="83"/>
    </location>
</feature>
<evidence type="ECO:0000313" key="4">
    <source>
        <dbReference type="EMBL" id="OXA44068.1"/>
    </source>
</evidence>
<sequence>MSQNSSPSRSGMTKEQLKSMLIEHGISPPPNSAKKEEFQRVFDQNFGVGYVKRQGGEFSSDDEEVDPEAETEEEDILDDDDEMGSMTYEKLAKLSNSELYTACVGAFGKDNVGPVMDNTRSLYLQKFATHMGLSPKASASSTVNGNGITNGASNGYSDSDDDAEVAENASQTSSRASGASSRSRGAGREGSSLPEADESVRARGGYRRSETPNTATTTTASPRNHSPILGGGGLTMSARVKQEVEGVSYFKERPGYVSMTTSKFLPIKPIKRKAKTPEKEPEPWSPAVQKIAMVFAIIAVLLALYCTRGTIFALFEHHADDDVGNGDELDDYLESLTKEDAV</sequence>
<keyword evidence="2" id="KW-0472">Membrane</keyword>
<feature type="transmembrane region" description="Helical" evidence="2">
    <location>
        <begin position="287"/>
        <end position="306"/>
    </location>
</feature>
<evidence type="ECO:0000256" key="2">
    <source>
        <dbReference type="SAM" id="Phobius"/>
    </source>
</evidence>
<keyword evidence="2" id="KW-1133">Transmembrane helix</keyword>
<feature type="compositionally biased region" description="Acidic residues" evidence="1">
    <location>
        <begin position="59"/>
        <end position="83"/>
    </location>
</feature>
<dbReference type="EMBL" id="LNIX01000020">
    <property type="protein sequence ID" value="OXA44068.1"/>
    <property type="molecule type" value="Genomic_DNA"/>
</dbReference>
<gene>
    <name evidence="4" type="ORF">Fcan01_21085</name>
</gene>
<organism evidence="4 5">
    <name type="scientific">Folsomia candida</name>
    <name type="common">Springtail</name>
    <dbReference type="NCBI Taxonomy" id="158441"/>
    <lineage>
        <taxon>Eukaryota</taxon>
        <taxon>Metazoa</taxon>
        <taxon>Ecdysozoa</taxon>
        <taxon>Arthropoda</taxon>
        <taxon>Hexapoda</taxon>
        <taxon>Collembola</taxon>
        <taxon>Entomobryomorpha</taxon>
        <taxon>Isotomoidea</taxon>
        <taxon>Isotomidae</taxon>
        <taxon>Proisotominae</taxon>
        <taxon>Folsomia</taxon>
    </lineage>
</organism>
<dbReference type="Gene3D" id="1.10.720.40">
    <property type="match status" value="1"/>
</dbReference>
<reference evidence="4 5" key="1">
    <citation type="submission" date="2015-12" db="EMBL/GenBank/DDBJ databases">
        <title>The genome of Folsomia candida.</title>
        <authorList>
            <person name="Faddeeva A."/>
            <person name="Derks M.F."/>
            <person name="Anvar Y."/>
            <person name="Smit S."/>
            <person name="Van Straalen N."/>
            <person name="Roelofs D."/>
        </authorList>
    </citation>
    <scope>NUCLEOTIDE SEQUENCE [LARGE SCALE GENOMIC DNA]</scope>
    <source>
        <strain evidence="4 5">VU population</strain>
        <tissue evidence="4">Whole body</tissue>
    </source>
</reference>
<dbReference type="PROSITE" id="PS50954">
    <property type="entry name" value="LEM"/>
    <property type="match status" value="1"/>
</dbReference>
<feature type="compositionally biased region" description="Polar residues" evidence="1">
    <location>
        <begin position="1"/>
        <end position="13"/>
    </location>
</feature>
<feature type="compositionally biased region" description="Polar residues" evidence="1">
    <location>
        <begin position="137"/>
        <end position="157"/>
    </location>
</feature>
<dbReference type="InterPro" id="IPR051656">
    <property type="entry name" value="LEM_domain"/>
</dbReference>
<feature type="region of interest" description="Disordered" evidence="1">
    <location>
        <begin position="1"/>
        <end position="39"/>
    </location>
</feature>
<comment type="caution">
    <text evidence="4">The sequence shown here is derived from an EMBL/GenBank/DDBJ whole genome shotgun (WGS) entry which is preliminary data.</text>
</comment>
<evidence type="ECO:0000256" key="1">
    <source>
        <dbReference type="SAM" id="MobiDB-lite"/>
    </source>
</evidence>
<dbReference type="PANTHER" id="PTHR12019:SF9">
    <property type="entry name" value="THYMOPOIETIN"/>
    <property type="match status" value="1"/>
</dbReference>
<feature type="region of interest" description="Disordered" evidence="1">
    <location>
        <begin position="134"/>
        <end position="234"/>
    </location>
</feature>
<dbReference type="InterPro" id="IPR003887">
    <property type="entry name" value="LEM_dom"/>
</dbReference>
<dbReference type="Proteomes" id="UP000198287">
    <property type="component" value="Unassembled WGS sequence"/>
</dbReference>
<feature type="compositionally biased region" description="Low complexity" evidence="1">
    <location>
        <begin position="169"/>
        <end position="192"/>
    </location>
</feature>
<keyword evidence="2" id="KW-0812">Transmembrane</keyword>
<dbReference type="OrthoDB" id="6363067at2759"/>
<accession>A0A226DGI2</accession>
<feature type="compositionally biased region" description="Low complexity" evidence="1">
    <location>
        <begin position="211"/>
        <end position="224"/>
    </location>
</feature>